<dbReference type="STRING" id="196109.A0A136JIU3"/>
<proteinExistence type="predicted"/>
<dbReference type="Proteomes" id="UP000070501">
    <property type="component" value="Unassembled WGS sequence"/>
</dbReference>
<dbReference type="OrthoDB" id="4160836at2759"/>
<sequence>MAGRGDTAANASKAGAAAGKPRRPSFASPTKASLARSNPDIVKRRSVQRVQAGEEEEEDPLASDPNGPSSEQSNRPGSSSVPNAEGKPRTATARSVTGLAAQPERSLAKPKPRPFPPRTQDEDDLIDPFQRRGLRRSPAPGVLPQVAREEPDLPPTPVQAGLSDPAAVISSPSGIHSSPSKRAKRNRGLSERIKNSPLKQAPLHNAEMHAAPPSPTATKKARLTRDGQPEVKTESKRRPHMARKIQASDPLAPQRSSRDSLLDEIASLKRDLAVLNRESERLYRSQEAQPTKSTTESFDNIETLVDLLCRRVLPAEEKPKPDATEEWLEAAMNPVALLPFGGTATSLPLLLPAFTEKDEQEEPEPAPISHYPVVMSAEEELPYLELFSNLAFKSSVNIVPRGRNDGTSSSPIMQKHSIAVSSTPPGLFAAHLDLTVNTKKLSITEINVPRLEPAATHELGPFIRSIVENKNDGGGGHIRNSALTRNASVITWAMGEWVRLATKRAHFWCAVEQTLGSKDGIAKSVAAVRAGKKRKRQERESDDEDSDDEDSRSERKGRFTKTQILPHMGRTSFELAVYGPSEAGDGADASFPSVRIQWGIGFDWTGEGRSKLGLQVETPPQWHGQDSHVKLGKIPGVFDKLIANKVEPLEALKTVVALLVGDGWN</sequence>
<reference evidence="4" key="1">
    <citation type="submission" date="2016-02" db="EMBL/GenBank/DDBJ databases">
        <title>Draft genome sequence of Microdochium bolleyi, a fungal endophyte of beachgrass.</title>
        <authorList>
            <consortium name="DOE Joint Genome Institute"/>
            <person name="David A.S."/>
            <person name="May G."/>
            <person name="Haridas S."/>
            <person name="Lim J."/>
            <person name="Wang M."/>
            <person name="Labutti K."/>
            <person name="Lipzen A."/>
            <person name="Barry K."/>
            <person name="Grigoriev I.V."/>
        </authorList>
    </citation>
    <scope>NUCLEOTIDE SEQUENCE [LARGE SCALE GENOMIC DNA]</scope>
    <source>
        <strain evidence="4">J235TASD1</strain>
    </source>
</reference>
<gene>
    <name evidence="3" type="ORF">Micbo1qcDRAFT_229819</name>
</gene>
<evidence type="ECO:0000313" key="3">
    <source>
        <dbReference type="EMBL" id="KXJ97067.1"/>
    </source>
</evidence>
<name>A0A136JIU3_9PEZI</name>
<feature type="compositionally biased region" description="Low complexity" evidence="2">
    <location>
        <begin position="8"/>
        <end position="19"/>
    </location>
</feature>
<feature type="compositionally biased region" description="Low complexity" evidence="2">
    <location>
        <begin position="169"/>
        <end position="178"/>
    </location>
</feature>
<feature type="region of interest" description="Disordered" evidence="2">
    <location>
        <begin position="527"/>
        <end position="561"/>
    </location>
</feature>
<feature type="region of interest" description="Disordered" evidence="2">
    <location>
        <begin position="1"/>
        <end position="258"/>
    </location>
</feature>
<evidence type="ECO:0000256" key="2">
    <source>
        <dbReference type="SAM" id="MobiDB-lite"/>
    </source>
</evidence>
<accession>A0A136JIU3</accession>
<keyword evidence="4" id="KW-1185">Reference proteome</keyword>
<evidence type="ECO:0000256" key="1">
    <source>
        <dbReference type="SAM" id="Coils"/>
    </source>
</evidence>
<dbReference type="AlphaFoldDB" id="A0A136JIU3"/>
<organism evidence="3 4">
    <name type="scientific">Microdochium bolleyi</name>
    <dbReference type="NCBI Taxonomy" id="196109"/>
    <lineage>
        <taxon>Eukaryota</taxon>
        <taxon>Fungi</taxon>
        <taxon>Dikarya</taxon>
        <taxon>Ascomycota</taxon>
        <taxon>Pezizomycotina</taxon>
        <taxon>Sordariomycetes</taxon>
        <taxon>Xylariomycetidae</taxon>
        <taxon>Xylariales</taxon>
        <taxon>Microdochiaceae</taxon>
        <taxon>Microdochium</taxon>
    </lineage>
</organism>
<protein>
    <submittedName>
        <fullName evidence="3">Uncharacterized protein</fullName>
    </submittedName>
</protein>
<feature type="compositionally biased region" description="Basic and acidic residues" evidence="2">
    <location>
        <begin position="223"/>
        <end position="236"/>
    </location>
</feature>
<feature type="compositionally biased region" description="Polar residues" evidence="2">
    <location>
        <begin position="66"/>
        <end position="82"/>
    </location>
</feature>
<dbReference type="InParanoid" id="A0A136JIU3"/>
<dbReference type="EMBL" id="KQ964245">
    <property type="protein sequence ID" value="KXJ97067.1"/>
    <property type="molecule type" value="Genomic_DNA"/>
</dbReference>
<evidence type="ECO:0000313" key="4">
    <source>
        <dbReference type="Proteomes" id="UP000070501"/>
    </source>
</evidence>
<feature type="coiled-coil region" evidence="1">
    <location>
        <begin position="258"/>
        <end position="285"/>
    </location>
</feature>
<keyword evidence="1" id="KW-0175">Coiled coil</keyword>
<feature type="compositionally biased region" description="Acidic residues" evidence="2">
    <location>
        <begin position="540"/>
        <end position="551"/>
    </location>
</feature>